<comment type="caution">
    <text evidence="2">The sequence shown here is derived from an EMBL/GenBank/DDBJ whole genome shotgun (WGS) entry which is preliminary data.</text>
</comment>
<evidence type="ECO:0000313" key="3">
    <source>
        <dbReference type="Proteomes" id="UP000193144"/>
    </source>
</evidence>
<feature type="region of interest" description="Disordered" evidence="1">
    <location>
        <begin position="1"/>
        <end position="188"/>
    </location>
</feature>
<feature type="compositionally biased region" description="Low complexity" evidence="1">
    <location>
        <begin position="1"/>
        <end position="21"/>
    </location>
</feature>
<evidence type="ECO:0000313" key="2">
    <source>
        <dbReference type="EMBL" id="ORY06019.1"/>
    </source>
</evidence>
<dbReference type="OrthoDB" id="3946744at2759"/>
<feature type="compositionally biased region" description="Low complexity" evidence="1">
    <location>
        <begin position="76"/>
        <end position="110"/>
    </location>
</feature>
<dbReference type="EMBL" id="MCFA01000120">
    <property type="protein sequence ID" value="ORY06019.1"/>
    <property type="molecule type" value="Genomic_DNA"/>
</dbReference>
<feature type="compositionally biased region" description="Pro residues" evidence="1">
    <location>
        <begin position="206"/>
        <end position="216"/>
    </location>
</feature>
<protein>
    <submittedName>
        <fullName evidence="2">Uncharacterized protein</fullName>
    </submittedName>
</protein>
<accession>A0A1Y1Z6Z1</accession>
<feature type="region of interest" description="Disordered" evidence="1">
    <location>
        <begin position="201"/>
        <end position="234"/>
    </location>
</feature>
<gene>
    <name evidence="2" type="ORF">BCR34DRAFT_571620</name>
</gene>
<name>A0A1Y1Z6Z1_9PLEO</name>
<sequence>MPPSMSTSTSTLTPTPTSATMDAVSKRPRPSFLFSNFPFRLPFTFSRRRHRRTSSTSSTSSSQISPKDVSRPPPSSRRSTSVSTSSSSSSSTSNSSTPSSLATNQASSSSRNRKREDGLSEFPFGVPVPGDSWRGRDLGSMGTYPHPGTLVRFGEDDESGTQVHETAAGPMISPGLPTESAPAYSSTNVPPAPISAAVLPSHIITSPPPQPSPPPQESRQKDRQSSQSCGSSAEVFLRNVRASMERRRSGRVSYEVFVDEAERGFIGCEQL</sequence>
<dbReference type="Proteomes" id="UP000193144">
    <property type="component" value="Unassembled WGS sequence"/>
</dbReference>
<organism evidence="2 3">
    <name type="scientific">Clohesyomyces aquaticus</name>
    <dbReference type="NCBI Taxonomy" id="1231657"/>
    <lineage>
        <taxon>Eukaryota</taxon>
        <taxon>Fungi</taxon>
        <taxon>Dikarya</taxon>
        <taxon>Ascomycota</taxon>
        <taxon>Pezizomycotina</taxon>
        <taxon>Dothideomycetes</taxon>
        <taxon>Pleosporomycetidae</taxon>
        <taxon>Pleosporales</taxon>
        <taxon>Lindgomycetaceae</taxon>
        <taxon>Clohesyomyces</taxon>
    </lineage>
</organism>
<proteinExistence type="predicted"/>
<dbReference type="AlphaFoldDB" id="A0A1Y1Z6Z1"/>
<evidence type="ECO:0000256" key="1">
    <source>
        <dbReference type="SAM" id="MobiDB-lite"/>
    </source>
</evidence>
<keyword evidence="3" id="KW-1185">Reference proteome</keyword>
<reference evidence="2 3" key="1">
    <citation type="submission" date="2016-07" db="EMBL/GenBank/DDBJ databases">
        <title>Pervasive Adenine N6-methylation of Active Genes in Fungi.</title>
        <authorList>
            <consortium name="DOE Joint Genome Institute"/>
            <person name="Mondo S.J."/>
            <person name="Dannebaum R.O."/>
            <person name="Kuo R.C."/>
            <person name="Labutti K."/>
            <person name="Haridas S."/>
            <person name="Kuo A."/>
            <person name="Salamov A."/>
            <person name="Ahrendt S.R."/>
            <person name="Lipzen A."/>
            <person name="Sullivan W."/>
            <person name="Andreopoulos W.B."/>
            <person name="Clum A."/>
            <person name="Lindquist E."/>
            <person name="Daum C."/>
            <person name="Ramamoorthy G.K."/>
            <person name="Gryganskyi A."/>
            <person name="Culley D."/>
            <person name="Magnuson J.K."/>
            <person name="James T.Y."/>
            <person name="O'Malley M.A."/>
            <person name="Stajich J.E."/>
            <person name="Spatafora J.W."/>
            <person name="Visel A."/>
            <person name="Grigoriev I.V."/>
        </authorList>
    </citation>
    <scope>NUCLEOTIDE SEQUENCE [LARGE SCALE GENOMIC DNA]</scope>
    <source>
        <strain evidence="2 3">CBS 115471</strain>
    </source>
</reference>